<feature type="non-terminal residue" evidence="2">
    <location>
        <position position="194"/>
    </location>
</feature>
<reference evidence="2 3" key="1">
    <citation type="journal article" date="2018" name="Gigascience">
        <title>Genomes of trombidid mites reveal novel predicted allergens and laterally-transferred genes associated with secondary metabolism.</title>
        <authorList>
            <person name="Dong X."/>
            <person name="Chaisiri K."/>
            <person name="Xia D."/>
            <person name="Armstrong S.D."/>
            <person name="Fang Y."/>
            <person name="Donnelly M.J."/>
            <person name="Kadowaki T."/>
            <person name="McGarry J.W."/>
            <person name="Darby A.C."/>
            <person name="Makepeace B.L."/>
        </authorList>
    </citation>
    <scope>NUCLEOTIDE SEQUENCE [LARGE SCALE GENOMIC DNA]</scope>
    <source>
        <strain evidence="2">UoL-UT</strain>
    </source>
</reference>
<evidence type="ECO:0000313" key="3">
    <source>
        <dbReference type="Proteomes" id="UP000288716"/>
    </source>
</evidence>
<keyword evidence="3" id="KW-1185">Reference proteome</keyword>
<sequence length="194" mass="22451">MARALIKIHKPEKAARILLPFKNNPAREYKYVIKISKDFVNKLFKLNIERNDVLISADVVNLYPSIPQSDAIDYALKLLSLVNDSAIFKFNNKYYEQVKGLPMGANNSPIMAECVILRSYINFTIESEVDNEIHFLDVSVQRYRQPFKTKKSVVYALVQRAFNIISDVENIATELNYIRPILMNNNYPFDIINN</sequence>
<organism evidence="2 3">
    <name type="scientific">Leptotrombidium deliense</name>
    <dbReference type="NCBI Taxonomy" id="299467"/>
    <lineage>
        <taxon>Eukaryota</taxon>
        <taxon>Metazoa</taxon>
        <taxon>Ecdysozoa</taxon>
        <taxon>Arthropoda</taxon>
        <taxon>Chelicerata</taxon>
        <taxon>Arachnida</taxon>
        <taxon>Acari</taxon>
        <taxon>Acariformes</taxon>
        <taxon>Trombidiformes</taxon>
        <taxon>Prostigmata</taxon>
        <taxon>Anystina</taxon>
        <taxon>Parasitengona</taxon>
        <taxon>Trombiculoidea</taxon>
        <taxon>Trombiculidae</taxon>
        <taxon>Leptotrombidium</taxon>
    </lineage>
</organism>
<accession>A0A443RXJ1</accession>
<evidence type="ECO:0000259" key="1">
    <source>
        <dbReference type="Pfam" id="PF26215"/>
    </source>
</evidence>
<feature type="domain" description="Helix-turn-helix" evidence="1">
    <location>
        <begin position="146"/>
        <end position="194"/>
    </location>
</feature>
<dbReference type="VEuPathDB" id="VectorBase:LDEU012050"/>
<dbReference type="PANTHER" id="PTHR21301:SF10">
    <property type="entry name" value="REVERSE TRANSCRIPTASE DOMAIN-CONTAINING PROTEIN"/>
    <property type="match status" value="1"/>
</dbReference>
<dbReference type="STRING" id="299467.A0A443RXJ1"/>
<dbReference type="PANTHER" id="PTHR21301">
    <property type="entry name" value="REVERSE TRANSCRIPTASE"/>
    <property type="match status" value="1"/>
</dbReference>
<evidence type="ECO:0000313" key="2">
    <source>
        <dbReference type="EMBL" id="RWS19990.1"/>
    </source>
</evidence>
<dbReference type="AlphaFoldDB" id="A0A443RXJ1"/>
<dbReference type="InterPro" id="IPR058912">
    <property type="entry name" value="HTH_animal"/>
</dbReference>
<proteinExistence type="predicted"/>
<protein>
    <recommendedName>
        <fullName evidence="1">Helix-turn-helix domain-containing protein</fullName>
    </recommendedName>
</protein>
<dbReference type="Proteomes" id="UP000288716">
    <property type="component" value="Unassembled WGS sequence"/>
</dbReference>
<gene>
    <name evidence="2" type="ORF">B4U80_05303</name>
</gene>
<dbReference type="Pfam" id="PF26215">
    <property type="entry name" value="HTH_animal"/>
    <property type="match status" value="1"/>
</dbReference>
<dbReference type="OrthoDB" id="6513546at2759"/>
<name>A0A443RXJ1_9ACAR</name>
<comment type="caution">
    <text evidence="2">The sequence shown here is derived from an EMBL/GenBank/DDBJ whole genome shotgun (WGS) entry which is preliminary data.</text>
</comment>
<dbReference type="EMBL" id="NCKV01020987">
    <property type="protein sequence ID" value="RWS19990.1"/>
    <property type="molecule type" value="Genomic_DNA"/>
</dbReference>